<dbReference type="PROSITE" id="PS00194">
    <property type="entry name" value="THIOREDOXIN_1"/>
    <property type="match status" value="1"/>
</dbReference>
<dbReference type="InterPro" id="IPR013766">
    <property type="entry name" value="Thioredoxin_domain"/>
</dbReference>
<dbReference type="InterPro" id="IPR017937">
    <property type="entry name" value="Thioredoxin_CS"/>
</dbReference>
<dbReference type="Proteomes" id="UP000315995">
    <property type="component" value="Chromosome"/>
</dbReference>
<dbReference type="PRINTS" id="PR00421">
    <property type="entry name" value="THIOREDOXIN"/>
</dbReference>
<dbReference type="PANTHER" id="PTHR42852">
    <property type="entry name" value="THIOL:DISULFIDE INTERCHANGE PROTEIN DSBE"/>
    <property type="match status" value="1"/>
</dbReference>
<dbReference type="RefSeq" id="WP_141199777.1">
    <property type="nucleotide sequence ID" value="NZ_CP041186.1"/>
</dbReference>
<gene>
    <name evidence="3" type="ORF">FIV42_21985</name>
</gene>
<name>A0A4Y6PYC5_PERCE</name>
<keyword evidence="1" id="KW-0472">Membrane</keyword>
<feature type="transmembrane region" description="Helical" evidence="1">
    <location>
        <begin position="7"/>
        <end position="26"/>
    </location>
</feature>
<proteinExistence type="predicted"/>
<reference evidence="3 4" key="1">
    <citation type="submission" date="2019-06" db="EMBL/GenBank/DDBJ databases">
        <title>Persicimonas caeni gen. nov., sp. nov., a predatory bacterium isolated from solar saltern.</title>
        <authorList>
            <person name="Wang S."/>
        </authorList>
    </citation>
    <scope>NUCLEOTIDE SEQUENCE [LARGE SCALE GENOMIC DNA]</scope>
    <source>
        <strain evidence="3 4">YN101</strain>
    </source>
</reference>
<accession>A0A4Y6PYC5</accession>
<dbReference type="PANTHER" id="PTHR42852:SF17">
    <property type="entry name" value="THIOREDOXIN-LIKE PROTEIN HI_1115"/>
    <property type="match status" value="1"/>
</dbReference>
<dbReference type="GO" id="GO:0016209">
    <property type="term" value="F:antioxidant activity"/>
    <property type="evidence" value="ECO:0007669"/>
    <property type="project" value="InterPro"/>
</dbReference>
<keyword evidence="1" id="KW-0812">Transmembrane</keyword>
<accession>A0A5B8YB27</accession>
<keyword evidence="1" id="KW-1133">Transmembrane helix</keyword>
<dbReference type="InterPro" id="IPR050553">
    <property type="entry name" value="Thioredoxin_ResA/DsbE_sf"/>
</dbReference>
<feature type="domain" description="Thioredoxin" evidence="2">
    <location>
        <begin position="33"/>
        <end position="176"/>
    </location>
</feature>
<dbReference type="CDD" id="cd02966">
    <property type="entry name" value="TlpA_like_family"/>
    <property type="match status" value="1"/>
</dbReference>
<dbReference type="InterPro" id="IPR000866">
    <property type="entry name" value="AhpC/TSA"/>
</dbReference>
<sequence length="183" mass="20154">MNDKTKNLIIGFVLLNLVIFGVVLYFQRAERSKAVGGEAPGFTLPVVSSNEMVSLEQYRGKVVLLDFWATWCPPCREQMPAVQSLAEDESLSQDVQILSVNTDERGAGRVPKVKAYLDDNGYTFTTVLDDGRASSAYRVSSIPTLVVIQPDGELLHQQTGVHSEKELRELIAEAKEAGRTPAQ</sequence>
<organism evidence="3 4">
    <name type="scientific">Persicimonas caeni</name>
    <dbReference type="NCBI Taxonomy" id="2292766"/>
    <lineage>
        <taxon>Bacteria</taxon>
        <taxon>Deltaproteobacteria</taxon>
        <taxon>Bradymonadales</taxon>
        <taxon>Bradymonadaceae</taxon>
        <taxon>Persicimonas</taxon>
    </lineage>
</organism>
<dbReference type="Gene3D" id="3.40.30.10">
    <property type="entry name" value="Glutaredoxin"/>
    <property type="match status" value="1"/>
</dbReference>
<dbReference type="Pfam" id="PF00578">
    <property type="entry name" value="AhpC-TSA"/>
    <property type="match status" value="1"/>
</dbReference>
<dbReference type="EMBL" id="CP041186">
    <property type="protein sequence ID" value="QDG53316.1"/>
    <property type="molecule type" value="Genomic_DNA"/>
</dbReference>
<keyword evidence="4" id="KW-1185">Reference proteome</keyword>
<evidence type="ECO:0000313" key="4">
    <source>
        <dbReference type="Proteomes" id="UP000315995"/>
    </source>
</evidence>
<dbReference type="InterPro" id="IPR036249">
    <property type="entry name" value="Thioredoxin-like_sf"/>
</dbReference>
<dbReference type="AlphaFoldDB" id="A0A4Y6PYC5"/>
<evidence type="ECO:0000313" key="3">
    <source>
        <dbReference type="EMBL" id="QDG53316.1"/>
    </source>
</evidence>
<dbReference type="PROSITE" id="PS51352">
    <property type="entry name" value="THIOREDOXIN_2"/>
    <property type="match status" value="1"/>
</dbReference>
<evidence type="ECO:0000256" key="1">
    <source>
        <dbReference type="SAM" id="Phobius"/>
    </source>
</evidence>
<dbReference type="OrthoDB" id="9813820at2"/>
<evidence type="ECO:0000259" key="2">
    <source>
        <dbReference type="PROSITE" id="PS51352"/>
    </source>
</evidence>
<dbReference type="SUPFAM" id="SSF52833">
    <property type="entry name" value="Thioredoxin-like"/>
    <property type="match status" value="1"/>
</dbReference>
<dbReference type="GO" id="GO:0016491">
    <property type="term" value="F:oxidoreductase activity"/>
    <property type="evidence" value="ECO:0007669"/>
    <property type="project" value="InterPro"/>
</dbReference>
<protein>
    <submittedName>
        <fullName evidence="3">TlpA family protein disulfide reductase</fullName>
    </submittedName>
</protein>